<dbReference type="RefSeq" id="WP_146522630.1">
    <property type="nucleotide sequence ID" value="NZ_CP151726.1"/>
</dbReference>
<evidence type="ECO:0000313" key="1">
    <source>
        <dbReference type="EMBL" id="TWT93806.1"/>
    </source>
</evidence>
<dbReference type="SUPFAM" id="SSF102405">
    <property type="entry name" value="MCP/YpsA-like"/>
    <property type="match status" value="1"/>
</dbReference>
<accession>A0A5C6A326</accession>
<gene>
    <name evidence="1" type="ORF">Pla52n_56340</name>
</gene>
<dbReference type="Pfam" id="PF12694">
    <property type="entry name" value="cpYpsA"/>
    <property type="match status" value="1"/>
</dbReference>
<dbReference type="Gene3D" id="3.40.50.450">
    <property type="match status" value="1"/>
</dbReference>
<dbReference type="EMBL" id="SJPN01000008">
    <property type="protein sequence ID" value="TWT93806.1"/>
    <property type="molecule type" value="Genomic_DNA"/>
</dbReference>
<proteinExistence type="predicted"/>
<sequence length="153" mass="16888">MPDSFCPQRIVSGGQTGVDRGALDAAIALGIEHGGWCPAGRLSEDGSIPSRYELVEMSSPEYPPRTEQNVIESDATLILYEGRLKGGTLLTKRLAEKWSKPVLCLRLDRDQVEIAQSWLQQHRPLTLNVAGPRETSSPGIQDRCMEFVVRILS</sequence>
<reference evidence="1 2" key="1">
    <citation type="submission" date="2019-02" db="EMBL/GenBank/DDBJ databases">
        <title>Deep-cultivation of Planctomycetes and their phenomic and genomic characterization uncovers novel biology.</title>
        <authorList>
            <person name="Wiegand S."/>
            <person name="Jogler M."/>
            <person name="Boedeker C."/>
            <person name="Pinto D."/>
            <person name="Vollmers J."/>
            <person name="Rivas-Marin E."/>
            <person name="Kohn T."/>
            <person name="Peeters S.H."/>
            <person name="Heuer A."/>
            <person name="Rast P."/>
            <person name="Oberbeckmann S."/>
            <person name="Bunk B."/>
            <person name="Jeske O."/>
            <person name="Meyerdierks A."/>
            <person name="Storesund J.E."/>
            <person name="Kallscheuer N."/>
            <person name="Luecker S."/>
            <person name="Lage O.M."/>
            <person name="Pohl T."/>
            <person name="Merkel B.J."/>
            <person name="Hornburger P."/>
            <person name="Mueller R.-W."/>
            <person name="Bruemmer F."/>
            <person name="Labrenz M."/>
            <person name="Spormann A.M."/>
            <person name="Op Den Camp H."/>
            <person name="Overmann J."/>
            <person name="Amann R."/>
            <person name="Jetten M.S.M."/>
            <person name="Mascher T."/>
            <person name="Medema M.H."/>
            <person name="Devos D.P."/>
            <person name="Kaster A.-K."/>
            <person name="Ovreas L."/>
            <person name="Rohde M."/>
            <person name="Galperin M.Y."/>
            <person name="Jogler C."/>
        </authorList>
    </citation>
    <scope>NUCLEOTIDE SEQUENCE [LARGE SCALE GENOMIC DNA]</scope>
    <source>
        <strain evidence="1 2">Pla52n</strain>
    </source>
</reference>
<organism evidence="1 2">
    <name type="scientific">Stieleria varia</name>
    <dbReference type="NCBI Taxonomy" id="2528005"/>
    <lineage>
        <taxon>Bacteria</taxon>
        <taxon>Pseudomonadati</taxon>
        <taxon>Planctomycetota</taxon>
        <taxon>Planctomycetia</taxon>
        <taxon>Pirellulales</taxon>
        <taxon>Pirellulaceae</taxon>
        <taxon>Stieleria</taxon>
    </lineage>
</organism>
<dbReference type="OrthoDB" id="283616at2"/>
<name>A0A5C6A326_9BACT</name>
<comment type="caution">
    <text evidence="1">The sequence shown here is derived from an EMBL/GenBank/DDBJ whole genome shotgun (WGS) entry which is preliminary data.</text>
</comment>
<dbReference type="Proteomes" id="UP000320176">
    <property type="component" value="Unassembled WGS sequence"/>
</dbReference>
<dbReference type="AlphaFoldDB" id="A0A5C6A326"/>
<evidence type="ECO:0000313" key="2">
    <source>
        <dbReference type="Proteomes" id="UP000320176"/>
    </source>
</evidence>
<dbReference type="InterPro" id="IPR024755">
    <property type="entry name" value="cpYpsA"/>
</dbReference>
<protein>
    <submittedName>
        <fullName evidence="1">Putative molybdenum carrier</fullName>
    </submittedName>
</protein>
<keyword evidence="2" id="KW-1185">Reference proteome</keyword>